<dbReference type="GO" id="GO:0008484">
    <property type="term" value="F:sulfuric ester hydrolase activity"/>
    <property type="evidence" value="ECO:0007669"/>
    <property type="project" value="TreeGrafter"/>
</dbReference>
<gene>
    <name evidence="4" type="ORF">SAMN04487940_102257</name>
</gene>
<keyword evidence="2" id="KW-0378">Hydrolase</keyword>
<protein>
    <submittedName>
        <fullName evidence="4">Choline-sulfatase</fullName>
    </submittedName>
</protein>
<dbReference type="Proteomes" id="UP000182932">
    <property type="component" value="Unassembled WGS sequence"/>
</dbReference>
<dbReference type="SUPFAM" id="SSF53649">
    <property type="entry name" value="Alkaline phosphatase-like"/>
    <property type="match status" value="1"/>
</dbReference>
<comment type="caution">
    <text evidence="4">The sequence shown here is derived from an EMBL/GenBank/DDBJ whole genome shotgun (WGS) entry which is preliminary data.</text>
</comment>
<dbReference type="Pfam" id="PF00884">
    <property type="entry name" value="Sulfatase"/>
    <property type="match status" value="1"/>
</dbReference>
<dbReference type="AlphaFoldDB" id="A0A975W7L2"/>
<dbReference type="PANTHER" id="PTHR45953:SF1">
    <property type="entry name" value="IDURONATE 2-SULFATASE"/>
    <property type="match status" value="1"/>
</dbReference>
<dbReference type="EMBL" id="FNYY01000002">
    <property type="protein sequence ID" value="SEI87471.1"/>
    <property type="molecule type" value="Genomic_DNA"/>
</dbReference>
<dbReference type="Gene3D" id="3.40.720.10">
    <property type="entry name" value="Alkaline Phosphatase, subunit A"/>
    <property type="match status" value="1"/>
</dbReference>
<dbReference type="GO" id="GO:0005737">
    <property type="term" value="C:cytoplasm"/>
    <property type="evidence" value="ECO:0007669"/>
    <property type="project" value="TreeGrafter"/>
</dbReference>
<evidence type="ECO:0000313" key="4">
    <source>
        <dbReference type="EMBL" id="SEI87471.1"/>
    </source>
</evidence>
<feature type="domain" description="Sulfatase N-terminal" evidence="3">
    <location>
        <begin position="5"/>
        <end position="345"/>
    </location>
</feature>
<dbReference type="InterPro" id="IPR000917">
    <property type="entry name" value="Sulfatase_N"/>
</dbReference>
<dbReference type="NCBIfam" id="TIGR03417">
    <property type="entry name" value="chol_sulfatase"/>
    <property type="match status" value="1"/>
</dbReference>
<sequence>MSDQPNILFVQADQLTAFVLSMYRDDAQSKTPNLDALAAEGVVMENAYSNSPICCPARASQFSGRLPSTHEVWGNGAEFRAEIPTVAHFLRAAGYECVVSGKCHFIGPDQLHGFDRRLTTDMYPSGFDWTIPWSWGPVHREGTSVKKLAVSGLCKTNNQLLYDAEVQYRSLEFLRSRVLESHDQPWFLHVSYTQPHEAYQSVPEYWGRYDDTEIALPRIPADEAPHPTTEWLHIHHGIDQAPPCDDTIRASRRAYYAMISHLDDYVGELVAELKHLGLYDDTVIVFTSDHGDMLGERGMWFKRSFYEGSMQVPMIWHNPKRIAPGRRAECVSLADLCPTFAELGGARETSDRYGSDQSGSFLGLLMARSDSVKDEAIAEYFGPGVIEPWLAIRQGDFKYAWTRNAPELLFDLARDPDEQTDLSTDPAHAAIKTQLKDRLLGRYDVEAMTRRAAKEKETRSFLHDALSTNGGYHWDYQPLFDASRQYVRGVNKPATV</sequence>
<name>A0A975W7L2_9RHOB</name>
<dbReference type="RefSeq" id="WP_074835154.1">
    <property type="nucleotide sequence ID" value="NZ_FNYY01000002.1"/>
</dbReference>
<keyword evidence="5" id="KW-1185">Reference proteome</keyword>
<proteinExistence type="predicted"/>
<evidence type="ECO:0000259" key="3">
    <source>
        <dbReference type="Pfam" id="PF00884"/>
    </source>
</evidence>
<evidence type="ECO:0000256" key="1">
    <source>
        <dbReference type="ARBA" id="ARBA00022723"/>
    </source>
</evidence>
<organism evidence="4 5">
    <name type="scientific">Marinovum algicola</name>
    <dbReference type="NCBI Taxonomy" id="42444"/>
    <lineage>
        <taxon>Bacteria</taxon>
        <taxon>Pseudomonadati</taxon>
        <taxon>Pseudomonadota</taxon>
        <taxon>Alphaproteobacteria</taxon>
        <taxon>Rhodobacterales</taxon>
        <taxon>Roseobacteraceae</taxon>
        <taxon>Marinovum</taxon>
    </lineage>
</organism>
<dbReference type="GeneID" id="80817118"/>
<dbReference type="PANTHER" id="PTHR45953">
    <property type="entry name" value="IDURONATE 2-SULFATASE"/>
    <property type="match status" value="1"/>
</dbReference>
<keyword evidence="1" id="KW-0479">Metal-binding</keyword>
<dbReference type="InterPro" id="IPR017850">
    <property type="entry name" value="Alkaline_phosphatase_core_sf"/>
</dbReference>
<dbReference type="InterPro" id="IPR017785">
    <property type="entry name" value="Choline-sulfatase"/>
</dbReference>
<reference evidence="4 5" key="1">
    <citation type="submission" date="2016-10" db="EMBL/GenBank/DDBJ databases">
        <authorList>
            <person name="Varghese N."/>
            <person name="Submissions S."/>
        </authorList>
    </citation>
    <scope>NUCLEOTIDE SEQUENCE [LARGE SCALE GENOMIC DNA]</scope>
    <source>
        <strain evidence="4 5">FF3</strain>
    </source>
</reference>
<evidence type="ECO:0000256" key="2">
    <source>
        <dbReference type="ARBA" id="ARBA00022801"/>
    </source>
</evidence>
<accession>A0A975W7L2</accession>
<evidence type="ECO:0000313" key="5">
    <source>
        <dbReference type="Proteomes" id="UP000182932"/>
    </source>
</evidence>
<dbReference type="GO" id="GO:0046872">
    <property type="term" value="F:metal ion binding"/>
    <property type="evidence" value="ECO:0007669"/>
    <property type="project" value="UniProtKB-KW"/>
</dbReference>